<dbReference type="SUPFAM" id="SSF63825">
    <property type="entry name" value="YWTD domain"/>
    <property type="match status" value="1"/>
</dbReference>
<organism evidence="2 3">
    <name type="scientific">Nonomuraea jiangxiensis</name>
    <dbReference type="NCBI Taxonomy" id="633440"/>
    <lineage>
        <taxon>Bacteria</taxon>
        <taxon>Bacillati</taxon>
        <taxon>Actinomycetota</taxon>
        <taxon>Actinomycetes</taxon>
        <taxon>Streptosporangiales</taxon>
        <taxon>Streptosporangiaceae</taxon>
        <taxon>Nonomuraea</taxon>
    </lineage>
</organism>
<dbReference type="Proteomes" id="UP000199202">
    <property type="component" value="Unassembled WGS sequence"/>
</dbReference>
<accession>A0A1G9EY78</accession>
<dbReference type="OrthoDB" id="3275018at2"/>
<dbReference type="STRING" id="633440.SAMN05421869_11955"/>
<sequence>MTHRYLNGEGRWLGFQRSGLRLGADGSLRLHPLPLGAVADDGRAAPTGVLGVVAVPGGAVYFTDGHRLYVVPDCRRDAAACFGGLCEPRGLAYHPARRALLVADTGDDRVLVLDARTLRPQQSWTGLPEPRSLAVDDTGTVYVACRDAVHVIDRWGNRAPGLPYAEEVAAAGGRVFLLAGGTVTVLPEGRAWPTGLARPGGLAVRGDYVYLGDNDRRELAVFLADGERAGRARGFAGPVAAVGIDGDELLVHRGGTQVPVRLAAEGAYGEHGVVWGGPIANPSPHRDPLHLVRARISGSHFRLYLSSAEPAGAPPDDPAWRPAAPDAPHTTIAGRPLDRLWIGVRLTGDGLSTPVLSQLRVDFDHRTYLERLPRVYQRDPASREFLRRFLALFQSGFDELRDRITDLPDRLDPRTAEPGELAARLGLRLPPRHGRHALAGALATHARRGTAAGLRAAIHAETGARAVIAEPLQHTHVWMLGEQPLGLGTMVPVGEPGGAVLGAGVTLDASFLDPSPGTALFESVAHRFAVRIYRGDARPAAVRQVVERESPAHTAFHVCVIEPRMRLGVQSVLGVDSVVAEPAPSGSGVLALAGPPVPRLGATTVLGPIGKEA</sequence>
<evidence type="ECO:0000313" key="3">
    <source>
        <dbReference type="Proteomes" id="UP000199202"/>
    </source>
</evidence>
<gene>
    <name evidence="2" type="ORF">SAMN05421869_11955</name>
</gene>
<dbReference type="AlphaFoldDB" id="A0A1G9EY78"/>
<dbReference type="Gene3D" id="2.120.10.30">
    <property type="entry name" value="TolB, C-terminal domain"/>
    <property type="match status" value="1"/>
</dbReference>
<dbReference type="RefSeq" id="WP_090941687.1">
    <property type="nucleotide sequence ID" value="NZ_FNDJ01000019.1"/>
</dbReference>
<dbReference type="InterPro" id="IPR011042">
    <property type="entry name" value="6-blade_b-propeller_TolB-like"/>
</dbReference>
<name>A0A1G9EY78_9ACTN</name>
<dbReference type="EMBL" id="FNDJ01000019">
    <property type="protein sequence ID" value="SDK81040.1"/>
    <property type="molecule type" value="Genomic_DNA"/>
</dbReference>
<proteinExistence type="predicted"/>
<reference evidence="2 3" key="1">
    <citation type="submission" date="2016-10" db="EMBL/GenBank/DDBJ databases">
        <authorList>
            <person name="de Groot N.N."/>
        </authorList>
    </citation>
    <scope>NUCLEOTIDE SEQUENCE [LARGE SCALE GENOMIC DNA]</scope>
    <source>
        <strain evidence="2 3">CGMCC 4.6533</strain>
    </source>
</reference>
<keyword evidence="3" id="KW-1185">Reference proteome</keyword>
<protein>
    <submittedName>
        <fullName evidence="2">Phage tail protein domain-containing protein</fullName>
    </submittedName>
</protein>
<evidence type="ECO:0000313" key="2">
    <source>
        <dbReference type="EMBL" id="SDK81040.1"/>
    </source>
</evidence>
<evidence type="ECO:0000256" key="1">
    <source>
        <dbReference type="SAM" id="MobiDB-lite"/>
    </source>
</evidence>
<feature type="region of interest" description="Disordered" evidence="1">
    <location>
        <begin position="312"/>
        <end position="331"/>
    </location>
</feature>